<evidence type="ECO:0000313" key="2">
    <source>
        <dbReference type="EMBL" id="PFR89366.1"/>
    </source>
</evidence>
<comment type="caution">
    <text evidence="2">The sequence shown here is derived from an EMBL/GenBank/DDBJ whole genome shotgun (WGS) entry which is preliminary data.</text>
</comment>
<keyword evidence="1" id="KW-1133">Transmembrane helix</keyword>
<dbReference type="EMBL" id="NVBO01000317">
    <property type="protein sequence ID" value="PFR89366.1"/>
    <property type="molecule type" value="Genomic_DNA"/>
</dbReference>
<proteinExistence type="predicted"/>
<keyword evidence="1" id="KW-0812">Transmembrane</keyword>
<gene>
    <name evidence="2" type="ORF">COK38_24515</name>
</gene>
<feature type="transmembrane region" description="Helical" evidence="1">
    <location>
        <begin position="12"/>
        <end position="33"/>
    </location>
</feature>
<evidence type="ECO:0000256" key="1">
    <source>
        <dbReference type="SAM" id="Phobius"/>
    </source>
</evidence>
<reference evidence="2 3" key="1">
    <citation type="submission" date="2017-09" db="EMBL/GenBank/DDBJ databases">
        <title>Large-scale bioinformatics analysis of Bacillus genomes uncovers conserved roles of natural products in bacterial physiology.</title>
        <authorList>
            <consortium name="Agbiome Team Llc"/>
            <person name="Bleich R.M."/>
            <person name="Grubbs K.J."/>
            <person name="Santa Maria K.C."/>
            <person name="Allen S.E."/>
            <person name="Farag S."/>
            <person name="Shank E.A."/>
            <person name="Bowers A."/>
        </authorList>
    </citation>
    <scope>NUCLEOTIDE SEQUENCE [LARGE SCALE GENOMIC DNA]</scope>
    <source>
        <strain evidence="2 3">AFS067272</strain>
    </source>
</reference>
<accession>A0AA44TCK8</accession>
<name>A0AA44TCK8_BACCE</name>
<evidence type="ECO:0000313" key="3">
    <source>
        <dbReference type="Proteomes" id="UP000226357"/>
    </source>
</evidence>
<organism evidence="2 3">
    <name type="scientific">Bacillus cereus</name>
    <dbReference type="NCBI Taxonomy" id="1396"/>
    <lineage>
        <taxon>Bacteria</taxon>
        <taxon>Bacillati</taxon>
        <taxon>Bacillota</taxon>
        <taxon>Bacilli</taxon>
        <taxon>Bacillales</taxon>
        <taxon>Bacillaceae</taxon>
        <taxon>Bacillus</taxon>
        <taxon>Bacillus cereus group</taxon>
    </lineage>
</organism>
<sequence length="60" mass="6484">MIKKLVLHILKMLFGIFLCLLGALLISLTVNSLGDIGNIVMKIIGIVFLALSIKIMGSKT</sequence>
<dbReference type="Proteomes" id="UP000226357">
    <property type="component" value="Unassembled WGS sequence"/>
</dbReference>
<keyword evidence="1" id="KW-0472">Membrane</keyword>
<protein>
    <submittedName>
        <fullName evidence="2">Uncharacterized protein</fullName>
    </submittedName>
</protein>
<feature type="transmembrane region" description="Helical" evidence="1">
    <location>
        <begin position="39"/>
        <end position="57"/>
    </location>
</feature>
<dbReference type="AlphaFoldDB" id="A0AA44TCK8"/>